<dbReference type="PROSITE" id="PS00073">
    <property type="entry name" value="ACYL_COA_DH_2"/>
    <property type="match status" value="1"/>
</dbReference>
<keyword evidence="4 12" id="KW-0274">FAD</keyword>
<dbReference type="GO" id="GO:0050660">
    <property type="term" value="F:flavin adenine dinucleotide binding"/>
    <property type="evidence" value="ECO:0007669"/>
    <property type="project" value="InterPro"/>
</dbReference>
<evidence type="ECO:0000256" key="10">
    <source>
        <dbReference type="ARBA" id="ARBA00068311"/>
    </source>
</evidence>
<accession>A0A292YYA0</accession>
<comment type="similarity">
    <text evidence="2 12">Belongs to the acyl-CoA dehydrogenase family.</text>
</comment>
<proteinExistence type="inferred from homology"/>
<comment type="cofactor">
    <cofactor evidence="1 12">
        <name>FAD</name>
        <dbReference type="ChEBI" id="CHEBI:57692"/>
    </cofactor>
</comment>
<name>A0A292YYA0_SPHSA</name>
<evidence type="ECO:0000259" key="15">
    <source>
        <dbReference type="Pfam" id="PF02771"/>
    </source>
</evidence>
<evidence type="ECO:0000256" key="12">
    <source>
        <dbReference type="RuleBase" id="RU362125"/>
    </source>
</evidence>
<reference evidence="16 17" key="2">
    <citation type="journal article" date="2013" name="Environ. Sci. Technol.">
        <title>The 4-tert-butylphenol-utilizing bacterium Sphingobium fuliginis OMI can degrade bisphenols via phenolic ring hydroxylation and meta-cleavage pathway.</title>
        <authorList>
            <person name="Ogata Y."/>
            <person name="Goda S."/>
            <person name="Toyama T."/>
            <person name="Sei K."/>
            <person name="Ike M."/>
        </authorList>
    </citation>
    <scope>NUCLEOTIDE SEQUENCE [LARGE SCALE GENOMIC DNA]</scope>
    <source>
        <strain evidence="16 17">OMI</strain>
    </source>
</reference>
<keyword evidence="3 12" id="KW-0285">Flavoprotein</keyword>
<evidence type="ECO:0000256" key="2">
    <source>
        <dbReference type="ARBA" id="ARBA00009347"/>
    </source>
</evidence>
<dbReference type="FunFam" id="1.20.140.10:FF:000004">
    <property type="entry name" value="Acyl-CoA dehydrogenase FadE25"/>
    <property type="match status" value="1"/>
</dbReference>
<comment type="caution">
    <text evidence="16">The sequence shown here is derived from an EMBL/GenBank/DDBJ whole genome shotgun (WGS) entry which is preliminary data.</text>
</comment>
<dbReference type="InterPro" id="IPR037069">
    <property type="entry name" value="AcylCoA_DH/ox_N_sf"/>
</dbReference>
<dbReference type="InterPro" id="IPR009100">
    <property type="entry name" value="AcylCoA_DH/oxidase_NM_dom_sf"/>
</dbReference>
<evidence type="ECO:0000256" key="6">
    <source>
        <dbReference type="ARBA" id="ARBA00052938"/>
    </source>
</evidence>
<evidence type="ECO:0000256" key="11">
    <source>
        <dbReference type="ARBA" id="ARBA00075603"/>
    </source>
</evidence>
<dbReference type="EC" id="1.3.8.11" evidence="7"/>
<dbReference type="Pfam" id="PF02770">
    <property type="entry name" value="Acyl-CoA_dh_M"/>
    <property type="match status" value="1"/>
</dbReference>
<dbReference type="EC" id="3.13.1.4" evidence="8"/>
<evidence type="ECO:0000256" key="4">
    <source>
        <dbReference type="ARBA" id="ARBA00022827"/>
    </source>
</evidence>
<evidence type="ECO:0000256" key="8">
    <source>
        <dbReference type="ARBA" id="ARBA00066461"/>
    </source>
</evidence>
<comment type="catalytic activity">
    <reaction evidence="6">
        <text>3-sulfinopropanoyl-CoA + H2O = propanoyl-CoA + sulfite + H(+)</text>
        <dbReference type="Rhea" id="RHEA:41624"/>
        <dbReference type="ChEBI" id="CHEBI:15377"/>
        <dbReference type="ChEBI" id="CHEBI:15378"/>
        <dbReference type="ChEBI" id="CHEBI:17359"/>
        <dbReference type="ChEBI" id="CHEBI:57392"/>
        <dbReference type="ChEBI" id="CHEBI:78349"/>
        <dbReference type="EC" id="3.13.1.4"/>
    </reaction>
    <physiologicalReaction direction="left-to-right" evidence="6">
        <dbReference type="Rhea" id="RHEA:41625"/>
    </physiologicalReaction>
</comment>
<dbReference type="Gene3D" id="2.40.110.10">
    <property type="entry name" value="Butyryl-CoA Dehydrogenase, subunit A, domain 2"/>
    <property type="match status" value="1"/>
</dbReference>
<dbReference type="InterPro" id="IPR009075">
    <property type="entry name" value="AcylCo_DH/oxidase_C"/>
</dbReference>
<dbReference type="InterPro" id="IPR006091">
    <property type="entry name" value="Acyl-CoA_Oxase/DH_mid-dom"/>
</dbReference>
<dbReference type="Pfam" id="PF02771">
    <property type="entry name" value="Acyl-CoA_dh_N"/>
    <property type="match status" value="1"/>
</dbReference>
<evidence type="ECO:0000256" key="9">
    <source>
        <dbReference type="ARBA" id="ARBA00067292"/>
    </source>
</evidence>
<dbReference type="AlphaFoldDB" id="A0A292YYA0"/>
<dbReference type="InterPro" id="IPR046373">
    <property type="entry name" value="Acyl-CoA_Oxase/DH_mid-dom_sf"/>
</dbReference>
<dbReference type="Gene3D" id="1.10.540.10">
    <property type="entry name" value="Acyl-CoA dehydrogenase/oxidase, N-terminal domain"/>
    <property type="match status" value="1"/>
</dbReference>
<dbReference type="InterPro" id="IPR013786">
    <property type="entry name" value="AcylCoA_DH/ox_N"/>
</dbReference>
<evidence type="ECO:0000259" key="13">
    <source>
        <dbReference type="Pfam" id="PF00441"/>
    </source>
</evidence>
<dbReference type="PANTHER" id="PTHR43884">
    <property type="entry name" value="ACYL-COA DEHYDROGENASE"/>
    <property type="match status" value="1"/>
</dbReference>
<keyword evidence="5 12" id="KW-0560">Oxidoreductase</keyword>
<sequence length="345" mass="36094">MAKGYPTEIFEQLASMGLLGMTVPADLGGAASDNVSYALALIEIAAADGALSTIVSIQNSLIVASLIKLGTEAQKARFLSDLISGKMIGAFALTEPDAGSDASALRTRANRVEGGWRLNGAKQFITSGQIAGLAIVFAVTDPMAGKKGISAFLVPTNRPGYVVDKVEDKLGQSASDTCALRFDDVFVEDELMLGAEGEGYRIALSNLETGRIGIAAQAVGMAQAALEIAVAYAKDRSSFGAPIIEHQAVGFRLADLATRLEAARQLVLSAAAVKDSGAPCLQQASMAKLFASETAEAVVSGAIQTLGGYGYLEEYGLARIYRDVRVCQIYEGTSDIQRMVIARAL</sequence>
<dbReference type="InterPro" id="IPR006089">
    <property type="entry name" value="Acyl-CoA_DH_CS"/>
</dbReference>
<feature type="domain" description="Acyl-CoA dehydrogenase/oxidase C-terminal" evidence="13">
    <location>
        <begin position="197"/>
        <end position="345"/>
    </location>
</feature>
<dbReference type="PIRSF" id="PIRSF016578">
    <property type="entry name" value="HsaA"/>
    <property type="match status" value="1"/>
</dbReference>
<dbReference type="FunFam" id="2.40.110.10:FF:000009">
    <property type="entry name" value="Acyl-CoA dehydrogenase"/>
    <property type="match status" value="1"/>
</dbReference>
<feature type="domain" description="Acyl-CoA oxidase/dehydrogenase middle" evidence="14">
    <location>
        <begin position="90"/>
        <end position="185"/>
    </location>
</feature>
<organism evidence="16 17">
    <name type="scientific">Sphingobium fuliginis (strain ATCC 27551)</name>
    <dbReference type="NCBI Taxonomy" id="336203"/>
    <lineage>
        <taxon>Bacteria</taxon>
        <taxon>Pseudomonadati</taxon>
        <taxon>Pseudomonadota</taxon>
        <taxon>Alphaproteobacteria</taxon>
        <taxon>Sphingomonadales</taxon>
        <taxon>Sphingomonadaceae</taxon>
        <taxon>Sphingobium</taxon>
    </lineage>
</organism>
<dbReference type="PROSITE" id="PS00072">
    <property type="entry name" value="ACYL_COA_DH_1"/>
    <property type="match status" value="1"/>
</dbReference>
<evidence type="ECO:0000256" key="1">
    <source>
        <dbReference type="ARBA" id="ARBA00001974"/>
    </source>
</evidence>
<evidence type="ECO:0000256" key="7">
    <source>
        <dbReference type="ARBA" id="ARBA00066361"/>
    </source>
</evidence>
<dbReference type="SUPFAM" id="SSF56645">
    <property type="entry name" value="Acyl-CoA dehydrogenase NM domain-like"/>
    <property type="match status" value="1"/>
</dbReference>
<dbReference type="Gene3D" id="1.20.140.10">
    <property type="entry name" value="Butyryl-CoA Dehydrogenase, subunit A, domain 3"/>
    <property type="match status" value="1"/>
</dbReference>
<dbReference type="SUPFAM" id="SSF47203">
    <property type="entry name" value="Acyl-CoA dehydrogenase C-terminal domain-like"/>
    <property type="match status" value="1"/>
</dbReference>
<feature type="domain" description="Acyl-CoA dehydrogenase/oxidase N-terminal" evidence="15">
    <location>
        <begin position="4"/>
        <end position="86"/>
    </location>
</feature>
<dbReference type="Pfam" id="PF00441">
    <property type="entry name" value="Acyl-CoA_dh_1"/>
    <property type="match status" value="1"/>
</dbReference>
<protein>
    <recommendedName>
        <fullName evidence="10">3-sulfinopropanoyl-CoA desulfinase</fullName>
        <ecNumber evidence="7">1.3.8.11</ecNumber>
        <ecNumber evidence="8">3.13.1.4</ecNumber>
    </recommendedName>
    <alternativeName>
        <fullName evidence="11">3-sulfinopropionyl coenzyme A desulfinase</fullName>
    </alternativeName>
    <alternativeName>
        <fullName evidence="9">Cyclohexane-1-carbonyl-CoA dehydrogenase</fullName>
    </alternativeName>
</protein>
<evidence type="ECO:0000256" key="3">
    <source>
        <dbReference type="ARBA" id="ARBA00022630"/>
    </source>
</evidence>
<dbReference type="PANTHER" id="PTHR43884:SF12">
    <property type="entry name" value="ISOVALERYL-COA DEHYDROGENASE, MITOCHONDRIAL-RELATED"/>
    <property type="match status" value="1"/>
</dbReference>
<dbReference type="Proteomes" id="UP000221538">
    <property type="component" value="Unassembled WGS sequence"/>
</dbReference>
<evidence type="ECO:0000256" key="5">
    <source>
        <dbReference type="ARBA" id="ARBA00023002"/>
    </source>
</evidence>
<gene>
    <name evidence="16" type="ORF">SFOMI_0514</name>
</gene>
<dbReference type="EMBL" id="BEWI01000030">
    <property type="protein sequence ID" value="GAY19992.1"/>
    <property type="molecule type" value="Genomic_DNA"/>
</dbReference>
<evidence type="ECO:0000313" key="16">
    <source>
        <dbReference type="EMBL" id="GAY19992.1"/>
    </source>
</evidence>
<dbReference type="GO" id="GO:0003995">
    <property type="term" value="F:acyl-CoA dehydrogenase activity"/>
    <property type="evidence" value="ECO:0007669"/>
    <property type="project" value="InterPro"/>
</dbReference>
<dbReference type="InterPro" id="IPR036250">
    <property type="entry name" value="AcylCo_DH-like_C"/>
</dbReference>
<reference evidence="16 17" key="1">
    <citation type="journal article" date="2013" name="Biodegradation">
        <title>Occurrence of 4-tert-butylphenol (4-t-BP) biodegradation in an aquatic sample caused by the presence of Spirodela polyrrhiza and isolation of a 4-t-BP-utilizing bacterium.</title>
        <authorList>
            <person name="Ogata Y."/>
            <person name="Toyama T."/>
            <person name="Yu N."/>
            <person name="Wang X."/>
            <person name="Sei K."/>
            <person name="Ike M."/>
        </authorList>
    </citation>
    <scope>NUCLEOTIDE SEQUENCE [LARGE SCALE GENOMIC DNA]</scope>
    <source>
        <strain evidence="16 17">OMI</strain>
    </source>
</reference>
<evidence type="ECO:0000259" key="14">
    <source>
        <dbReference type="Pfam" id="PF02770"/>
    </source>
</evidence>
<evidence type="ECO:0000313" key="17">
    <source>
        <dbReference type="Proteomes" id="UP000221538"/>
    </source>
</evidence>